<evidence type="ECO:0000256" key="1">
    <source>
        <dbReference type="SAM" id="MobiDB-lite"/>
    </source>
</evidence>
<feature type="non-terminal residue" evidence="2">
    <location>
        <position position="1"/>
    </location>
</feature>
<accession>A0A6J4VS28</accession>
<feature type="region of interest" description="Disordered" evidence="1">
    <location>
        <begin position="1"/>
        <end position="21"/>
    </location>
</feature>
<dbReference type="EMBL" id="CADCWJ010000848">
    <property type="protein sequence ID" value="CAA9585215.1"/>
    <property type="molecule type" value="Genomic_DNA"/>
</dbReference>
<feature type="non-terminal residue" evidence="2">
    <location>
        <position position="36"/>
    </location>
</feature>
<sequence length="36" mass="4157">GSSVGRRGNPSGIDGARSYRSVRWPCRRHRVRSHRH</sequence>
<protein>
    <submittedName>
        <fullName evidence="2">Uncharacterized protein</fullName>
    </submittedName>
</protein>
<name>A0A6J4VS28_9BACT</name>
<proteinExistence type="predicted"/>
<dbReference type="AlphaFoldDB" id="A0A6J4VS28"/>
<evidence type="ECO:0000313" key="2">
    <source>
        <dbReference type="EMBL" id="CAA9585215.1"/>
    </source>
</evidence>
<reference evidence="2" key="1">
    <citation type="submission" date="2020-02" db="EMBL/GenBank/DDBJ databases">
        <authorList>
            <person name="Meier V. D."/>
        </authorList>
    </citation>
    <scope>NUCLEOTIDE SEQUENCE</scope>
    <source>
        <strain evidence="2">AVDCRST_MAG87</strain>
    </source>
</reference>
<organism evidence="2">
    <name type="scientific">uncultured Thermomicrobiales bacterium</name>
    <dbReference type="NCBI Taxonomy" id="1645740"/>
    <lineage>
        <taxon>Bacteria</taxon>
        <taxon>Pseudomonadati</taxon>
        <taxon>Thermomicrobiota</taxon>
        <taxon>Thermomicrobia</taxon>
        <taxon>Thermomicrobiales</taxon>
        <taxon>environmental samples</taxon>
    </lineage>
</organism>
<gene>
    <name evidence="2" type="ORF">AVDCRST_MAG87-3857</name>
</gene>